<reference evidence="2 3" key="1">
    <citation type="journal article" date="2024" name="G3 (Bethesda)">
        <title>Genome assembly of Hibiscus sabdariffa L. provides insights into metabolisms of medicinal natural products.</title>
        <authorList>
            <person name="Kim T."/>
        </authorList>
    </citation>
    <scope>NUCLEOTIDE SEQUENCE [LARGE SCALE GENOMIC DNA]</scope>
    <source>
        <strain evidence="2">TK-2024</strain>
        <tissue evidence="2">Old leaves</tissue>
    </source>
</reference>
<evidence type="ECO:0000313" key="2">
    <source>
        <dbReference type="EMBL" id="KAK8593169.1"/>
    </source>
</evidence>
<evidence type="ECO:0008006" key="4">
    <source>
        <dbReference type="Google" id="ProtNLM"/>
    </source>
</evidence>
<accession>A0ABR2G343</accession>
<feature type="region of interest" description="Disordered" evidence="1">
    <location>
        <begin position="213"/>
        <end position="309"/>
    </location>
</feature>
<feature type="region of interest" description="Disordered" evidence="1">
    <location>
        <begin position="1"/>
        <end position="69"/>
    </location>
</feature>
<proteinExistence type="predicted"/>
<feature type="compositionally biased region" description="Polar residues" evidence="1">
    <location>
        <begin position="239"/>
        <end position="257"/>
    </location>
</feature>
<dbReference type="Proteomes" id="UP001472677">
    <property type="component" value="Unassembled WGS sequence"/>
</dbReference>
<evidence type="ECO:0000313" key="3">
    <source>
        <dbReference type="Proteomes" id="UP001472677"/>
    </source>
</evidence>
<comment type="caution">
    <text evidence="2">The sequence shown here is derived from an EMBL/GenBank/DDBJ whole genome shotgun (WGS) entry which is preliminary data.</text>
</comment>
<sequence>MSPEEEPERTCRFGTRNQSTSEKNSRSNTSGKKRKNQREQADSEGTTSTTNEESTDSSHHPANTAPTHITETTHTPMADQTISELAAAPAVQQPLCITFPQGEMPFQLKTSLIHLLPTFHGLPSESPHKHLTEFHLVYSSMKPRGVSEHQIKLRAFPFSLSSIAKEWLFYLPPNSITTWTDSIVNFLAGKSNSARACGICTMTDHPTDYCPNPQEETINVVGNFPGPPQRPYNPHRKLPSQTETNPKENVSTITLKSGTIVEPPIQKQEEAKKPTSLDSQEEDDATTKKGSPTPEPEQSPYAKPPPFPLRFLKKDKQAEEKEILDIFRKVEVNIPLLEVIRKIPRYARFLKDLCTNKRKLVGHEKINLGENVSAILTQHLPPTLKDQGMFTIPCKIGKVGIKRAMCDLGASINVMPFSVYKTLSADPLKETRVTVQLADRSIIYPKGVLENVLV</sequence>
<feature type="compositionally biased region" description="Low complexity" evidence="1">
    <location>
        <begin position="43"/>
        <end position="52"/>
    </location>
</feature>
<dbReference type="PANTHER" id="PTHR33067:SF15">
    <property type="entry name" value="RNA-DIRECTED DNA POLYMERASE"/>
    <property type="match status" value="1"/>
</dbReference>
<dbReference type="EMBL" id="JBBPBM010000003">
    <property type="protein sequence ID" value="KAK8593169.1"/>
    <property type="molecule type" value="Genomic_DNA"/>
</dbReference>
<name>A0ABR2G343_9ROSI</name>
<protein>
    <recommendedName>
        <fullName evidence="4">Retrotransposon gag domain-containing protein</fullName>
    </recommendedName>
</protein>
<gene>
    <name evidence="2" type="ORF">V6N12_045254</name>
</gene>
<organism evidence="2 3">
    <name type="scientific">Hibiscus sabdariffa</name>
    <name type="common">roselle</name>
    <dbReference type="NCBI Taxonomy" id="183260"/>
    <lineage>
        <taxon>Eukaryota</taxon>
        <taxon>Viridiplantae</taxon>
        <taxon>Streptophyta</taxon>
        <taxon>Embryophyta</taxon>
        <taxon>Tracheophyta</taxon>
        <taxon>Spermatophyta</taxon>
        <taxon>Magnoliopsida</taxon>
        <taxon>eudicotyledons</taxon>
        <taxon>Gunneridae</taxon>
        <taxon>Pentapetalae</taxon>
        <taxon>rosids</taxon>
        <taxon>malvids</taxon>
        <taxon>Malvales</taxon>
        <taxon>Malvaceae</taxon>
        <taxon>Malvoideae</taxon>
        <taxon>Hibiscus</taxon>
    </lineage>
</organism>
<feature type="compositionally biased region" description="Pro residues" evidence="1">
    <location>
        <begin position="293"/>
        <end position="308"/>
    </location>
</feature>
<dbReference type="InterPro" id="IPR021109">
    <property type="entry name" value="Peptidase_aspartic_dom_sf"/>
</dbReference>
<feature type="compositionally biased region" description="Polar residues" evidence="1">
    <location>
        <begin position="15"/>
        <end position="30"/>
    </location>
</feature>
<evidence type="ECO:0000256" key="1">
    <source>
        <dbReference type="SAM" id="MobiDB-lite"/>
    </source>
</evidence>
<keyword evidence="3" id="KW-1185">Reference proteome</keyword>
<dbReference type="Gene3D" id="2.40.70.10">
    <property type="entry name" value="Acid Proteases"/>
    <property type="match status" value="1"/>
</dbReference>
<dbReference type="PANTHER" id="PTHR33067">
    <property type="entry name" value="RNA-DIRECTED DNA POLYMERASE-RELATED"/>
    <property type="match status" value="1"/>
</dbReference>